<dbReference type="eggNOG" id="COG3146">
    <property type="taxonomic scope" value="Bacteria"/>
</dbReference>
<proteinExistence type="predicted"/>
<dbReference type="AlphaFoldDB" id="A0A0A1ZJC3"/>
<name>A0A0A1ZJC3_PROMR</name>
<dbReference type="EMBL" id="JNAH01000003">
    <property type="protein sequence ID" value="KGF88344.1"/>
    <property type="molecule type" value="Genomic_DNA"/>
</dbReference>
<comment type="caution">
    <text evidence="1">The sequence shown here is derived from an EMBL/GenBank/DDBJ whole genome shotgun (WGS) entry which is preliminary data.</text>
</comment>
<dbReference type="STRING" id="59925.EU91_0275"/>
<protein>
    <recommendedName>
        <fullName evidence="3">GNAT family N-acetyltransferase</fullName>
    </recommendedName>
</protein>
<dbReference type="Proteomes" id="UP000030598">
    <property type="component" value="Unassembled WGS sequence"/>
</dbReference>
<evidence type="ECO:0000313" key="2">
    <source>
        <dbReference type="Proteomes" id="UP000030598"/>
    </source>
</evidence>
<evidence type="ECO:0008006" key="3">
    <source>
        <dbReference type="Google" id="ProtNLM"/>
    </source>
</evidence>
<dbReference type="Pfam" id="PF04339">
    <property type="entry name" value="FemAB_like"/>
    <property type="match status" value="1"/>
</dbReference>
<dbReference type="OrthoDB" id="9776898at2"/>
<dbReference type="SUPFAM" id="SSF55729">
    <property type="entry name" value="Acyl-CoA N-acyltransferases (Nat)"/>
    <property type="match status" value="1"/>
</dbReference>
<evidence type="ECO:0000313" key="1">
    <source>
        <dbReference type="EMBL" id="KGF88344.1"/>
    </source>
</evidence>
<dbReference type="RefSeq" id="WP_032523885.1">
    <property type="nucleotide sequence ID" value="NZ_CP138934.1"/>
</dbReference>
<dbReference type="InterPro" id="IPR007434">
    <property type="entry name" value="FemAB-like"/>
</dbReference>
<dbReference type="PANTHER" id="PTHR47017:SF1">
    <property type="entry name" value="ACYL-COA"/>
    <property type="match status" value="1"/>
</dbReference>
<reference evidence="2" key="1">
    <citation type="journal article" date="2014" name="Sci. Data">
        <title>Genomes of diverse isolates of the marine cyanobacterium Prochlorococcus.</title>
        <authorList>
            <person name="Biller S."/>
            <person name="Berube P."/>
            <person name="Thompson J."/>
            <person name="Kelly L."/>
            <person name="Roggensack S."/>
            <person name="Awad L."/>
            <person name="Roache-Johnson K."/>
            <person name="Ding H."/>
            <person name="Giovannoni S.J."/>
            <person name="Moore L.R."/>
            <person name="Chisholm S.W."/>
        </authorList>
    </citation>
    <scope>NUCLEOTIDE SEQUENCE [LARGE SCALE GENOMIC DNA]</scope>
    <source>
        <strain evidence="2">GP2</strain>
    </source>
</reference>
<dbReference type="InterPro" id="IPR016181">
    <property type="entry name" value="Acyl_CoA_acyltransferase"/>
</dbReference>
<sequence>MKQPIHKVEVKLSIKEISKEIWNELANEINNPFYEWTWIKNLEISKSVSRETGWQPLYFVAFKNEEIYGIAPLFLKNHSYGEFIFDQSFARLAQELNLNYYPKLIGMSPYSPVNGYQFLYKKNKDKKEITNLLINHIESFAITNKILSCNFLYIDESWGNHLKSLGYHEWINSSSEWRSNGEKTFNDFLSRFNSNQRKNIKKERKSITKQDIKVEIFNEDDINQEILKKMHNFYEQHCSRWGVWGSKYLTSTFFETLVDNKKNILLFSASKHDSNEIFAMSMCVKNQNNLWGRYWGSQEEISNLHFELCYYQPIEWAIKNSIHLFDPGAGGKHKRRRGFFAKSTISLHKWFDKNMENIISPWLNEMNKQTEMEINFENKSIPFK</sequence>
<gene>
    <name evidence="1" type="ORF">EU91_0275</name>
</gene>
<organism evidence="1 2">
    <name type="scientific">Prochlorococcus marinus str. GP2</name>
    <dbReference type="NCBI Taxonomy" id="59925"/>
    <lineage>
        <taxon>Bacteria</taxon>
        <taxon>Bacillati</taxon>
        <taxon>Cyanobacteriota</taxon>
        <taxon>Cyanophyceae</taxon>
        <taxon>Synechococcales</taxon>
        <taxon>Prochlorococcaceae</taxon>
        <taxon>Prochlorococcus</taxon>
    </lineage>
</organism>
<dbReference type="Gene3D" id="3.40.630.30">
    <property type="match status" value="1"/>
</dbReference>
<accession>A0A0A1ZJC3</accession>
<dbReference type="PANTHER" id="PTHR47017">
    <property type="entry name" value="ACYL-COA"/>
    <property type="match status" value="1"/>
</dbReference>